<dbReference type="HOGENOM" id="CLU_006557_2_0_6"/>
<dbReference type="Pfam" id="PF00311">
    <property type="entry name" value="PEPcase"/>
    <property type="match status" value="1"/>
</dbReference>
<proteinExistence type="inferred from homology"/>
<dbReference type="Gene3D" id="1.20.1440.90">
    <property type="entry name" value="Phosphoenolpyruvate/pyruvate domain"/>
    <property type="match status" value="1"/>
</dbReference>
<dbReference type="GO" id="GO:0006107">
    <property type="term" value="P:oxaloacetate metabolic process"/>
    <property type="evidence" value="ECO:0007669"/>
    <property type="project" value="UniProtKB-UniRule"/>
</dbReference>
<keyword evidence="14" id="KW-1185">Reference proteome</keyword>
<dbReference type="PANTHER" id="PTHR30523">
    <property type="entry name" value="PHOSPHOENOLPYRUVATE CARBOXYLASE"/>
    <property type="match status" value="1"/>
</dbReference>
<dbReference type="GO" id="GO:0006099">
    <property type="term" value="P:tricarboxylic acid cycle"/>
    <property type="evidence" value="ECO:0007669"/>
    <property type="project" value="InterPro"/>
</dbReference>
<evidence type="ECO:0000256" key="8">
    <source>
        <dbReference type="ARBA" id="ARBA00023300"/>
    </source>
</evidence>
<protein>
    <recommendedName>
        <fullName evidence="5 10">Phosphoenolpyruvate carboxylase</fullName>
        <shortName evidence="10">PEPC</shortName>
        <shortName evidence="10">PEPCase</shortName>
        <ecNumber evidence="4 10">4.1.1.31</ecNumber>
    </recommendedName>
</protein>
<dbReference type="GO" id="GO:0005829">
    <property type="term" value="C:cytosol"/>
    <property type="evidence" value="ECO:0007669"/>
    <property type="project" value="TreeGrafter"/>
</dbReference>
<feature type="active site" evidence="10 11">
    <location>
        <position position="137"/>
    </location>
</feature>
<evidence type="ECO:0000256" key="1">
    <source>
        <dbReference type="ARBA" id="ARBA00001946"/>
    </source>
</evidence>
<evidence type="ECO:0000256" key="2">
    <source>
        <dbReference type="ARBA" id="ARBA00003670"/>
    </source>
</evidence>
<dbReference type="InterPro" id="IPR018129">
    <property type="entry name" value="PEP_COase_Lys_AS"/>
</dbReference>
<evidence type="ECO:0000256" key="12">
    <source>
        <dbReference type="PROSITE-ProRule" id="PRU10112"/>
    </source>
</evidence>
<evidence type="ECO:0000313" key="13">
    <source>
        <dbReference type="EMBL" id="EED34819.1"/>
    </source>
</evidence>
<dbReference type="RefSeq" id="WP_009019567.1">
    <property type="nucleotide sequence ID" value="NZ_DS999411.1"/>
</dbReference>
<comment type="function">
    <text evidence="2 10">Forms oxaloacetate, a four-carbon dicarboxylic acid source for the tricarboxylic acid cycle.</text>
</comment>
<dbReference type="eggNOG" id="COG2352">
    <property type="taxonomic scope" value="Bacteria"/>
</dbReference>
<dbReference type="PRINTS" id="PR00150">
    <property type="entry name" value="PEPCARBXLASE"/>
</dbReference>
<dbReference type="NCBIfam" id="NF000584">
    <property type="entry name" value="PRK00009.1"/>
    <property type="match status" value="1"/>
</dbReference>
<dbReference type="GO" id="GO:0015977">
    <property type="term" value="P:carbon fixation"/>
    <property type="evidence" value="ECO:0007669"/>
    <property type="project" value="UniProtKB-UniRule"/>
</dbReference>
<evidence type="ECO:0000256" key="11">
    <source>
        <dbReference type="PROSITE-ProRule" id="PRU10111"/>
    </source>
</evidence>
<gene>
    <name evidence="10 13" type="primary">ppc</name>
    <name evidence="13" type="ORF">NOR51B_758</name>
</gene>
<name>B8KWX2_9GAMM</name>
<evidence type="ECO:0000256" key="6">
    <source>
        <dbReference type="ARBA" id="ARBA00022842"/>
    </source>
</evidence>
<sequence length="870" mass="96674">MSNAIDNRQLRANVRFLGETLGNIVRESEGEDLFQTVEKIRLCSKDSMASDTLDELYSLLQTLDDNTILSIASAFNQFLNLANIADQYHSVSSATKLHFSARATLDKAITDLRDTRTSEEITAALEALSIDLVLTAHPTEITRRTLIHKHREITRCLRQLDPPTSEDEEAGVRRRIAELVTQIWHTHEFRTDRPTPVDEARWGFAVIENSLWDAVPAFLRDVDHTCGVHGLPAPTAQWSPIQISSWIGGDRDGNPNVTASVTEEVLLLAQWQACDLFLQSVSALVEELSMTSCSAQLQRETGHAREPYRALLRPLRDTLRSQLDALDDAIANNTPAPTALTQSTLEDPLLACYASLNECGMQCIADGTLLDTIRRASCFGPHLIKLDIRQESSQHTQALSELTRALDIGDYADWDERRRCEFLRAELLNRRPLIPREWHPGAVASEVLRTFETIASTPREALGSYVISMASEPSDILAVQLLLKATGCPIDMPVAPLFETLADLDNAPRVIGELLEDDDYLRRTGAELVVMIGYSDSAKDAGMLAAGWAQYRAQEALLKVCEQHRVGLTLFHGRGGTIGRGGAPAQQALLSQPPHSLQNGLRVTEQGEMIRTKLGVKSLAINTFGQYASAVLRANLQPPPAPEPEWRRLMDRLGEDSCAAYRHWVREEPNFVSYFRQATPEQELASLPLGSRPSRRRSDGGIESLRAIPWIFAWSQNRLMLPAWLGAGSALQSAIDKGHLATLRTMATQWPFFAARLSMLEMVFAKADLSISELYDQMLVVDELKPIGNALRQALNEDCSTLLGLLEQETLLEHEPWGMESINLRNVYAYPLNLLQAELLRRVRETHDPAVEQALMVTIAGVAAGMRNTG</sequence>
<dbReference type="GO" id="GO:0000287">
    <property type="term" value="F:magnesium ion binding"/>
    <property type="evidence" value="ECO:0007669"/>
    <property type="project" value="UniProtKB-UniRule"/>
</dbReference>
<dbReference type="InterPro" id="IPR033129">
    <property type="entry name" value="PEPCASE_His_AS"/>
</dbReference>
<dbReference type="InterPro" id="IPR015813">
    <property type="entry name" value="Pyrv/PenolPyrv_kinase-like_dom"/>
</dbReference>
<dbReference type="GO" id="GO:0008964">
    <property type="term" value="F:phosphoenolpyruvate carboxylase activity"/>
    <property type="evidence" value="ECO:0007669"/>
    <property type="project" value="UniProtKB-UniRule"/>
</dbReference>
<dbReference type="PROSITE" id="PS00393">
    <property type="entry name" value="PEPCASE_2"/>
    <property type="match status" value="1"/>
</dbReference>
<feature type="active site" evidence="10 12">
    <location>
        <position position="539"/>
    </location>
</feature>
<evidence type="ECO:0000256" key="5">
    <source>
        <dbReference type="ARBA" id="ARBA00022419"/>
    </source>
</evidence>
<dbReference type="OrthoDB" id="9768133at2"/>
<dbReference type="AlphaFoldDB" id="B8KWX2"/>
<evidence type="ECO:0000256" key="10">
    <source>
        <dbReference type="HAMAP-Rule" id="MF_00595"/>
    </source>
</evidence>
<comment type="subunit">
    <text evidence="10">Homotetramer.</text>
</comment>
<dbReference type="HAMAP" id="MF_00595">
    <property type="entry name" value="PEPcase_type1"/>
    <property type="match status" value="1"/>
</dbReference>
<keyword evidence="13" id="KW-0670">Pyruvate</keyword>
<evidence type="ECO:0000256" key="4">
    <source>
        <dbReference type="ARBA" id="ARBA00012305"/>
    </source>
</evidence>
<organism evidence="13 14">
    <name type="scientific">Luminiphilus syltensis NOR5-1B</name>
    <dbReference type="NCBI Taxonomy" id="565045"/>
    <lineage>
        <taxon>Bacteria</taxon>
        <taxon>Pseudomonadati</taxon>
        <taxon>Pseudomonadota</taxon>
        <taxon>Gammaproteobacteria</taxon>
        <taxon>Cellvibrionales</taxon>
        <taxon>Halieaceae</taxon>
        <taxon>Luminiphilus</taxon>
    </lineage>
</organism>
<keyword evidence="7 10" id="KW-0456">Lyase</keyword>
<keyword evidence="8 10" id="KW-0120">Carbon dioxide fixation</keyword>
<dbReference type="InterPro" id="IPR022805">
    <property type="entry name" value="PEP_COase_bac/pln-type"/>
</dbReference>
<dbReference type="EC" id="4.1.1.31" evidence="4 10"/>
<dbReference type="SUPFAM" id="SSF51621">
    <property type="entry name" value="Phosphoenolpyruvate/pyruvate domain"/>
    <property type="match status" value="1"/>
</dbReference>
<dbReference type="STRING" id="565045.NOR51B_758"/>
<evidence type="ECO:0000313" key="14">
    <source>
        <dbReference type="Proteomes" id="UP000004699"/>
    </source>
</evidence>
<accession>B8KWX2</accession>
<comment type="cofactor">
    <cofactor evidence="1 10">
        <name>Mg(2+)</name>
        <dbReference type="ChEBI" id="CHEBI:18420"/>
    </cofactor>
</comment>
<dbReference type="PANTHER" id="PTHR30523:SF6">
    <property type="entry name" value="PHOSPHOENOLPYRUVATE CARBOXYLASE"/>
    <property type="match status" value="1"/>
</dbReference>
<evidence type="ECO:0000256" key="3">
    <source>
        <dbReference type="ARBA" id="ARBA00008346"/>
    </source>
</evidence>
<keyword evidence="6 10" id="KW-0460">Magnesium</keyword>
<dbReference type="Proteomes" id="UP000004699">
    <property type="component" value="Unassembled WGS sequence"/>
</dbReference>
<evidence type="ECO:0000256" key="7">
    <source>
        <dbReference type="ARBA" id="ARBA00023239"/>
    </source>
</evidence>
<comment type="catalytic activity">
    <reaction evidence="9 10">
        <text>oxaloacetate + phosphate = phosphoenolpyruvate + hydrogencarbonate</text>
        <dbReference type="Rhea" id="RHEA:28370"/>
        <dbReference type="ChEBI" id="CHEBI:16452"/>
        <dbReference type="ChEBI" id="CHEBI:17544"/>
        <dbReference type="ChEBI" id="CHEBI:43474"/>
        <dbReference type="ChEBI" id="CHEBI:58702"/>
        <dbReference type="EC" id="4.1.1.31"/>
    </reaction>
</comment>
<comment type="similarity">
    <text evidence="3 10">Belongs to the PEPCase type 1 family.</text>
</comment>
<dbReference type="PROSITE" id="PS00781">
    <property type="entry name" value="PEPCASE_1"/>
    <property type="match status" value="1"/>
</dbReference>
<evidence type="ECO:0000256" key="9">
    <source>
        <dbReference type="ARBA" id="ARBA00048995"/>
    </source>
</evidence>
<dbReference type="EMBL" id="DS999411">
    <property type="protein sequence ID" value="EED34819.1"/>
    <property type="molecule type" value="Genomic_DNA"/>
</dbReference>
<reference evidence="14" key="1">
    <citation type="journal article" date="2013" name="BMC Microbiol.">
        <title>Taxonomy and evolution of bacteriochlorophyll a-containing members of the OM60/NOR5 clade of marine gammaproteobacteria: description of Luminiphilus syltensis gen. nov., sp. nov., reclassification of Haliea rubra as Pseudohaliea rubra gen. nov., comb. nov., and emendation of Chromatocurvus halotolerans.</title>
        <authorList>
            <person name="Spring S."/>
            <person name="Riedel T."/>
            <person name="Sproer C."/>
            <person name="Yan S."/>
            <person name="Harder J."/>
            <person name="Fuchs B.M."/>
        </authorList>
    </citation>
    <scope>NUCLEOTIDE SEQUENCE [LARGE SCALE GENOMIC DNA]</scope>
    <source>
        <strain evidence="14">NOR51-B</strain>
    </source>
</reference>
<dbReference type="InterPro" id="IPR021135">
    <property type="entry name" value="PEP_COase"/>
</dbReference>